<dbReference type="GO" id="GO:0005886">
    <property type="term" value="C:plasma membrane"/>
    <property type="evidence" value="ECO:0007669"/>
    <property type="project" value="UniProtKB-SubCell"/>
</dbReference>
<dbReference type="InterPro" id="IPR021910">
    <property type="entry name" value="NGX6/PGAP6/MYMK"/>
</dbReference>
<feature type="transmembrane region" description="Helical" evidence="7">
    <location>
        <begin position="654"/>
        <end position="673"/>
    </location>
</feature>
<accession>A0ABC8JYB7</accession>
<protein>
    <recommendedName>
        <fullName evidence="8">EGF-like domain-containing protein</fullName>
    </recommendedName>
</protein>
<evidence type="ECO:0000313" key="9">
    <source>
        <dbReference type="EMBL" id="CAH8347325.1"/>
    </source>
</evidence>
<comment type="similarity">
    <text evidence="2">Belongs to the TMEM8 family.</text>
</comment>
<feature type="domain" description="EGF-like" evidence="8">
    <location>
        <begin position="462"/>
        <end position="473"/>
    </location>
</feature>
<reference evidence="9 10" key="1">
    <citation type="submission" date="2022-03" db="EMBL/GenBank/DDBJ databases">
        <authorList>
            <person name="Macdonald S."/>
            <person name="Ahmed S."/>
            <person name="Newling K."/>
        </authorList>
    </citation>
    <scope>NUCLEOTIDE SEQUENCE [LARGE SCALE GENOMIC DNA]</scope>
</reference>
<feature type="transmembrane region" description="Helical" evidence="7">
    <location>
        <begin position="594"/>
        <end position="614"/>
    </location>
</feature>
<evidence type="ECO:0000256" key="5">
    <source>
        <dbReference type="ARBA" id="ARBA00022989"/>
    </source>
</evidence>
<keyword evidence="6 7" id="KW-0472">Membrane</keyword>
<evidence type="ECO:0000313" key="10">
    <source>
        <dbReference type="Proteomes" id="UP001642260"/>
    </source>
</evidence>
<keyword evidence="10" id="KW-1185">Reference proteome</keyword>
<evidence type="ECO:0000256" key="1">
    <source>
        <dbReference type="ARBA" id="ARBA00004651"/>
    </source>
</evidence>
<sequence length="729" mass="81366">MSYTLKLMCHTSALQNTLKKFSAIGHTLQSKNQRSEIKKVKSYILSTVPHTWMKRNILEKLGRFFNGSFDGNQDIEIAEQCYPMQKNISLRLTNEQISPGAWYVGLFNGIGAIRTQGKMIVRSSAFSYSANITVEGCKSSTIWGPSCNQTIYPLSCSRFDNKTGSVVSCSDSSPNSCLTGVETKTYALDVYGIAEQLIITASNVKVDSNESYLMCYARFGDIASDTLHDYAGDIHKVALVINNPKAGRWYIGTNSSSKVCFSMNVKVLGCPMGKAGPNCVQQLYMLQTVMRRESLTPFESYYLPVDGVTPSGSSTNFPLKSDTSTWTYFLMNIPQGGAGGHIHFRLTPGSTLQYEVYLRFGGLPTVDDHDYYYVNRTSASRSMFFSLYDSSQEKIDFYILYAREGTWSLGLRQLNESTAATASKHPSTLVSLSLERCPRRCSSHGNCRYAFDASGLSSYSFCSCDRTHGGFDCGIEVVSRLGHIIQSIALIGSNAAALLPAYWALRQREYPEWFLFTSSGISSALYHACDVGTWCVLTYNVLQFMDFWLSFMAVIGTFVYLSTADEAVKRTIHAVVAILTALLALTQATRASNIIIVLAIGSLGLLFGFLVEFVTKYRSYSGSSGFSLNMRDRPRAVKEWVSNLIKTLKKRFRWDFMAAGLVAFTMAAISFKVETSSSYWIWHSIWHLTIYTSSFFFLCSKIATVNNENQTHHGVDNYELTRQDSLPRN</sequence>
<evidence type="ECO:0000256" key="4">
    <source>
        <dbReference type="ARBA" id="ARBA00022692"/>
    </source>
</evidence>
<feature type="transmembrane region" description="Helical" evidence="7">
    <location>
        <begin position="571"/>
        <end position="588"/>
    </location>
</feature>
<evidence type="ECO:0000256" key="3">
    <source>
        <dbReference type="ARBA" id="ARBA00022475"/>
    </source>
</evidence>
<dbReference type="AlphaFoldDB" id="A0ABC8JYB7"/>
<proteinExistence type="inferred from homology"/>
<evidence type="ECO:0000256" key="6">
    <source>
        <dbReference type="ARBA" id="ARBA00023136"/>
    </source>
</evidence>
<dbReference type="PROSITE" id="PS00022">
    <property type="entry name" value="EGF_1"/>
    <property type="match status" value="1"/>
</dbReference>
<evidence type="ECO:0000256" key="7">
    <source>
        <dbReference type="SAM" id="Phobius"/>
    </source>
</evidence>
<keyword evidence="4 7" id="KW-0812">Transmembrane</keyword>
<dbReference type="PANTHER" id="PTHR14319:SF8">
    <property type="entry name" value="EGF-LIKE DOMAIN-CONTAINING PROTEIN"/>
    <property type="match status" value="1"/>
</dbReference>
<feature type="transmembrane region" description="Helical" evidence="7">
    <location>
        <begin position="547"/>
        <end position="564"/>
    </location>
</feature>
<dbReference type="Proteomes" id="UP001642260">
    <property type="component" value="Unassembled WGS sequence"/>
</dbReference>
<evidence type="ECO:0000256" key="2">
    <source>
        <dbReference type="ARBA" id="ARBA00005542"/>
    </source>
</evidence>
<dbReference type="Pfam" id="PF12036">
    <property type="entry name" value="DUF3522"/>
    <property type="match status" value="1"/>
</dbReference>
<organism evidence="9 10">
    <name type="scientific">Eruca vesicaria subsp. sativa</name>
    <name type="common">Garden rocket</name>
    <name type="synonym">Eruca sativa</name>
    <dbReference type="NCBI Taxonomy" id="29727"/>
    <lineage>
        <taxon>Eukaryota</taxon>
        <taxon>Viridiplantae</taxon>
        <taxon>Streptophyta</taxon>
        <taxon>Embryophyta</taxon>
        <taxon>Tracheophyta</taxon>
        <taxon>Spermatophyta</taxon>
        <taxon>Magnoliopsida</taxon>
        <taxon>eudicotyledons</taxon>
        <taxon>Gunneridae</taxon>
        <taxon>Pentapetalae</taxon>
        <taxon>rosids</taxon>
        <taxon>malvids</taxon>
        <taxon>Brassicales</taxon>
        <taxon>Brassicaceae</taxon>
        <taxon>Brassiceae</taxon>
        <taxon>Eruca</taxon>
    </lineage>
</organism>
<dbReference type="PANTHER" id="PTHR14319">
    <property type="entry name" value="FIVE-SPAN TRANSMEMBRANE PROTEIN M83"/>
    <property type="match status" value="1"/>
</dbReference>
<keyword evidence="5 7" id="KW-1133">Transmembrane helix</keyword>
<name>A0ABC8JYB7_ERUVS</name>
<dbReference type="EMBL" id="CAKOAT010156266">
    <property type="protein sequence ID" value="CAH8347325.1"/>
    <property type="molecule type" value="Genomic_DNA"/>
</dbReference>
<feature type="transmembrane region" description="Helical" evidence="7">
    <location>
        <begin position="679"/>
        <end position="699"/>
    </location>
</feature>
<evidence type="ECO:0000259" key="8">
    <source>
        <dbReference type="PROSITE" id="PS00022"/>
    </source>
</evidence>
<comment type="caution">
    <text evidence="9">The sequence shown here is derived from an EMBL/GenBank/DDBJ whole genome shotgun (WGS) entry which is preliminary data.</text>
</comment>
<comment type="subcellular location">
    <subcellularLocation>
        <location evidence="1">Cell membrane</location>
        <topology evidence="1">Multi-pass membrane protein</topology>
    </subcellularLocation>
</comment>
<dbReference type="InterPro" id="IPR000742">
    <property type="entry name" value="EGF"/>
</dbReference>
<gene>
    <name evidence="9" type="ORF">ERUC_LOCUS17115</name>
</gene>
<keyword evidence="3" id="KW-1003">Cell membrane</keyword>